<reference evidence="3 4" key="1">
    <citation type="submission" date="2020-11" db="EMBL/GenBank/DDBJ databases">
        <authorList>
            <person name="Wallbank WR R."/>
            <person name="Pardo Diaz C."/>
            <person name="Kozak K."/>
            <person name="Martin S."/>
            <person name="Jiggins C."/>
            <person name="Moest M."/>
            <person name="Warren A I."/>
            <person name="Generalovic N T."/>
            <person name="Byers J.R.P. K."/>
            <person name="Montejo-Kovacevich G."/>
            <person name="Yen C E."/>
        </authorList>
    </citation>
    <scope>NUCLEOTIDE SEQUENCE [LARGE SCALE GENOMIC DNA]</scope>
</reference>
<evidence type="ECO:0000313" key="3">
    <source>
        <dbReference type="EMBL" id="CAD7090950.1"/>
    </source>
</evidence>
<keyword evidence="2" id="KW-0732">Signal</keyword>
<accession>A0A7R8V167</accession>
<evidence type="ECO:0000313" key="4">
    <source>
        <dbReference type="Proteomes" id="UP000594454"/>
    </source>
</evidence>
<proteinExistence type="predicted"/>
<keyword evidence="4" id="KW-1185">Reference proteome</keyword>
<dbReference type="AlphaFoldDB" id="A0A7R8V167"/>
<feature type="region of interest" description="Disordered" evidence="1">
    <location>
        <begin position="73"/>
        <end position="184"/>
    </location>
</feature>
<dbReference type="EMBL" id="LR899013">
    <property type="protein sequence ID" value="CAD7090950.1"/>
    <property type="molecule type" value="Genomic_DNA"/>
</dbReference>
<gene>
    <name evidence="3" type="ORF">HERILL_LOCUS13403</name>
</gene>
<evidence type="ECO:0000256" key="1">
    <source>
        <dbReference type="SAM" id="MobiDB-lite"/>
    </source>
</evidence>
<feature type="compositionally biased region" description="Basic and acidic residues" evidence="1">
    <location>
        <begin position="125"/>
        <end position="145"/>
    </location>
</feature>
<protein>
    <submittedName>
        <fullName evidence="3">Uncharacterized protein</fullName>
    </submittedName>
</protein>
<dbReference type="InParanoid" id="A0A7R8V167"/>
<feature type="chain" id="PRO_5030504145" evidence="2">
    <location>
        <begin position="20"/>
        <end position="184"/>
    </location>
</feature>
<organism evidence="3 4">
    <name type="scientific">Hermetia illucens</name>
    <name type="common">Black soldier fly</name>
    <dbReference type="NCBI Taxonomy" id="343691"/>
    <lineage>
        <taxon>Eukaryota</taxon>
        <taxon>Metazoa</taxon>
        <taxon>Ecdysozoa</taxon>
        <taxon>Arthropoda</taxon>
        <taxon>Hexapoda</taxon>
        <taxon>Insecta</taxon>
        <taxon>Pterygota</taxon>
        <taxon>Neoptera</taxon>
        <taxon>Endopterygota</taxon>
        <taxon>Diptera</taxon>
        <taxon>Brachycera</taxon>
        <taxon>Stratiomyomorpha</taxon>
        <taxon>Stratiomyidae</taxon>
        <taxon>Hermetiinae</taxon>
        <taxon>Hermetia</taxon>
    </lineage>
</organism>
<dbReference type="Proteomes" id="UP000594454">
    <property type="component" value="Chromosome 5"/>
</dbReference>
<feature type="compositionally biased region" description="Gly residues" evidence="1">
    <location>
        <begin position="92"/>
        <end position="112"/>
    </location>
</feature>
<evidence type="ECO:0000256" key="2">
    <source>
        <dbReference type="SAM" id="SignalP"/>
    </source>
</evidence>
<feature type="compositionally biased region" description="Polar residues" evidence="1">
    <location>
        <begin position="146"/>
        <end position="161"/>
    </location>
</feature>
<sequence length="184" mass="19771">MRGIFLVFSVILCLCGVQGGKYRVIKLTRDPAIILRRSNTTISSNNVPDENRILSTGFLQALANIKGGGTATTTAAPTLTGTITGTLTGTGTPTGTGTGTGTGTITGTGTGTGNRFSWFRVTKSKSKDGKKPENQKGQKLKETRKGQNSQKSQKKTQAGNKRTTHKPKRERKPELFYVRRPRGD</sequence>
<feature type="signal peptide" evidence="2">
    <location>
        <begin position="1"/>
        <end position="19"/>
    </location>
</feature>
<name>A0A7R8V167_HERIL</name>
<feature type="compositionally biased region" description="Low complexity" evidence="1">
    <location>
        <begin position="73"/>
        <end position="91"/>
    </location>
</feature>